<dbReference type="SUPFAM" id="SSF81301">
    <property type="entry name" value="Nucleotidyltransferase"/>
    <property type="match status" value="1"/>
</dbReference>
<organism evidence="3 4">
    <name type="scientific">Actinoplanes nipponensis</name>
    <dbReference type="NCBI Taxonomy" id="135950"/>
    <lineage>
        <taxon>Bacteria</taxon>
        <taxon>Bacillati</taxon>
        <taxon>Actinomycetota</taxon>
        <taxon>Actinomycetes</taxon>
        <taxon>Micromonosporales</taxon>
        <taxon>Micromonosporaceae</taxon>
        <taxon>Actinoplanes</taxon>
    </lineage>
</organism>
<evidence type="ECO:0000256" key="1">
    <source>
        <dbReference type="SAM" id="MobiDB-lite"/>
    </source>
</evidence>
<dbReference type="InterPro" id="IPR002934">
    <property type="entry name" value="Polymerase_NTP_transf_dom"/>
</dbReference>
<evidence type="ECO:0000313" key="4">
    <source>
        <dbReference type="Proteomes" id="UP000647172"/>
    </source>
</evidence>
<dbReference type="InterPro" id="IPR043519">
    <property type="entry name" value="NT_sf"/>
</dbReference>
<proteinExistence type="predicted"/>
<dbReference type="Pfam" id="PF01909">
    <property type="entry name" value="NTP_transf_2"/>
    <property type="match status" value="1"/>
</dbReference>
<feature type="region of interest" description="Disordered" evidence="1">
    <location>
        <begin position="24"/>
        <end position="52"/>
    </location>
</feature>
<dbReference type="AlphaFoldDB" id="A0A919JNC2"/>
<dbReference type="GO" id="GO:0016779">
    <property type="term" value="F:nucleotidyltransferase activity"/>
    <property type="evidence" value="ECO:0007669"/>
    <property type="project" value="InterPro"/>
</dbReference>
<dbReference type="CDD" id="cd05403">
    <property type="entry name" value="NT_KNTase_like"/>
    <property type="match status" value="1"/>
</dbReference>
<accession>A0A919JNC2</accession>
<dbReference type="RefSeq" id="WP_239130757.1">
    <property type="nucleotide sequence ID" value="NZ_BAAAYJ010000087.1"/>
</dbReference>
<sequence length="191" mass="21122">MLSERLRGLELRPRPDRVTTQFQLSADSSHHISQGDSLMHNDQSATHEPTALSPERVAEVDEIIGRVTRWAEHRTDVVGLLLAGSYARNAARPDSDIDLVLLTTDEVRYVDNTWAHELAIGDLIRVQSWGAVTERRFCTSSGLEVEINIGSPDWASTHPLDAGTRRVVTDGARTLHDPTGALDNLIRACQP</sequence>
<gene>
    <name evidence="3" type="ORF">Ani05nite_60360</name>
</gene>
<evidence type="ECO:0000259" key="2">
    <source>
        <dbReference type="Pfam" id="PF01909"/>
    </source>
</evidence>
<feature type="domain" description="Polymerase nucleotidyl transferase" evidence="2">
    <location>
        <begin position="77"/>
        <end position="118"/>
    </location>
</feature>
<evidence type="ECO:0000313" key="3">
    <source>
        <dbReference type="EMBL" id="GIE52502.1"/>
    </source>
</evidence>
<dbReference type="Gene3D" id="3.30.460.10">
    <property type="entry name" value="Beta Polymerase, domain 2"/>
    <property type="match status" value="1"/>
</dbReference>
<keyword evidence="4" id="KW-1185">Reference proteome</keyword>
<feature type="compositionally biased region" description="Polar residues" evidence="1">
    <location>
        <begin position="24"/>
        <end position="47"/>
    </location>
</feature>
<dbReference type="EMBL" id="BOMQ01000070">
    <property type="protein sequence ID" value="GIE52502.1"/>
    <property type="molecule type" value="Genomic_DNA"/>
</dbReference>
<name>A0A919JNC2_9ACTN</name>
<reference evidence="3" key="1">
    <citation type="submission" date="2021-01" db="EMBL/GenBank/DDBJ databases">
        <title>Whole genome shotgun sequence of Actinoplanes nipponensis NBRC 14063.</title>
        <authorList>
            <person name="Komaki H."/>
            <person name="Tamura T."/>
        </authorList>
    </citation>
    <scope>NUCLEOTIDE SEQUENCE</scope>
    <source>
        <strain evidence="3">NBRC 14063</strain>
    </source>
</reference>
<comment type="caution">
    <text evidence="3">The sequence shown here is derived from an EMBL/GenBank/DDBJ whole genome shotgun (WGS) entry which is preliminary data.</text>
</comment>
<dbReference type="Proteomes" id="UP000647172">
    <property type="component" value="Unassembled WGS sequence"/>
</dbReference>
<protein>
    <recommendedName>
        <fullName evidence="2">Polymerase nucleotidyl transferase domain-containing protein</fullName>
    </recommendedName>
</protein>